<accession>A0AAD5RSR5</accession>
<evidence type="ECO:0000313" key="5">
    <source>
        <dbReference type="EMBL" id="KAJ2902461.1"/>
    </source>
</evidence>
<evidence type="ECO:0000256" key="1">
    <source>
        <dbReference type="ARBA" id="ARBA00008306"/>
    </source>
</evidence>
<dbReference type="GO" id="GO:0005739">
    <property type="term" value="C:mitochondrion"/>
    <property type="evidence" value="ECO:0007669"/>
    <property type="project" value="UniProtKB-ARBA"/>
</dbReference>
<dbReference type="PANTHER" id="PTHR16255:SF4">
    <property type="entry name" value="SPORULATION PROTEIN RMD8"/>
    <property type="match status" value="1"/>
</dbReference>
<reference evidence="5" key="1">
    <citation type="submission" date="2022-07" db="EMBL/GenBank/DDBJ databases">
        <title>Draft genome sequence of Zalerion maritima ATCC 34329, a (micro)plastics degrading marine fungus.</title>
        <authorList>
            <person name="Paco A."/>
            <person name="Goncalves M.F.M."/>
            <person name="Rocha-Santos T.A.P."/>
            <person name="Alves A."/>
        </authorList>
    </citation>
    <scope>NUCLEOTIDE SEQUENCE</scope>
    <source>
        <strain evidence="5">ATCC 34329</strain>
    </source>
</reference>
<dbReference type="PANTHER" id="PTHR16255">
    <property type="entry name" value="REQUIRED FOR MEIOTIC NUCLEAR DIVISION PROTEIN 1 HOMOLOG"/>
    <property type="match status" value="1"/>
</dbReference>
<evidence type="ECO:0000259" key="4">
    <source>
        <dbReference type="Pfam" id="PF02582"/>
    </source>
</evidence>
<dbReference type="Proteomes" id="UP001201980">
    <property type="component" value="Unassembled WGS sequence"/>
</dbReference>
<dbReference type="InterPro" id="IPR051624">
    <property type="entry name" value="RMD1/Sad1-interacting"/>
</dbReference>
<evidence type="ECO:0000256" key="3">
    <source>
        <dbReference type="SAM" id="Phobius"/>
    </source>
</evidence>
<keyword evidence="6" id="KW-1185">Reference proteome</keyword>
<organism evidence="5 6">
    <name type="scientific">Zalerion maritima</name>
    <dbReference type="NCBI Taxonomy" id="339359"/>
    <lineage>
        <taxon>Eukaryota</taxon>
        <taxon>Fungi</taxon>
        <taxon>Dikarya</taxon>
        <taxon>Ascomycota</taxon>
        <taxon>Pezizomycotina</taxon>
        <taxon>Sordariomycetes</taxon>
        <taxon>Lulworthiomycetidae</taxon>
        <taxon>Lulworthiales</taxon>
        <taxon>Lulworthiaceae</taxon>
        <taxon>Zalerion</taxon>
    </lineage>
</organism>
<sequence>MRMTVDSVLQYPSDIPSAQPRYPTGVRQRRHSNAGLPNLASRVTGQQNVPSRTTKISEKLVIIPSTDTGDGSSVAKNQEELEERLRQSQQLAEEAGIGIDWGGDTLRGDTWAERLGKAHRADKLSRVTAYCTAQSMRMRATADFIKKRHEARTKLYDDCLYVVYHTPLLPGNEGYRIRSRPVLLQPGSKKSILDLMIERGERHDHYESDLELYSTSPEAYPNGNMEPIRRPNSQDGDGPQINPQKHTITNPLIPHIEEYAEMFVFSYGVVVFWNFSERQERDILADLTFAEAEEERKSKLFKLDNPDEENQNDSHSQQSKPTETTPPKPKPLMTRPLSYEEVETEEFHFQYSDDVKAARVFNDMFTLKPKSDHMVKLTISHAVAQSTKLCYFEERMGETMEACQNVPRVLAKTGELKMTRTEVLRMMGRLYKNRVDINLSSNVLDVPNFFWDSEPLLQPLYMAIREYLEIDSRVENINAKSLVFLDLATMLSDSVADTKMSNITIIIIVLIIVSLFVTITETSMRFNILQRNKDRHKGEESDPLPGGDDMEQLFIGPAAATRGEAAKVKWMLEDMTLGERVRWVSNLTTDEKETVCGQDIICRTFAGV</sequence>
<evidence type="ECO:0000313" key="6">
    <source>
        <dbReference type="Proteomes" id="UP001201980"/>
    </source>
</evidence>
<name>A0AAD5RSR5_9PEZI</name>
<protein>
    <recommendedName>
        <fullName evidence="4">DUF155 domain-containing protein</fullName>
    </recommendedName>
</protein>
<feature type="compositionally biased region" description="Polar residues" evidence="2">
    <location>
        <begin position="231"/>
        <end position="247"/>
    </location>
</feature>
<feature type="region of interest" description="Disordered" evidence="2">
    <location>
        <begin position="215"/>
        <end position="247"/>
    </location>
</feature>
<comment type="caution">
    <text evidence="5">The sequence shown here is derived from an EMBL/GenBank/DDBJ whole genome shotgun (WGS) entry which is preliminary data.</text>
</comment>
<evidence type="ECO:0000256" key="2">
    <source>
        <dbReference type="SAM" id="MobiDB-lite"/>
    </source>
</evidence>
<gene>
    <name evidence="5" type="ORF">MKZ38_000590</name>
</gene>
<feature type="region of interest" description="Disordered" evidence="2">
    <location>
        <begin position="301"/>
        <end position="334"/>
    </location>
</feature>
<feature type="domain" description="DUF155" evidence="4">
    <location>
        <begin position="262"/>
        <end position="478"/>
    </location>
</feature>
<comment type="similarity">
    <text evidence="1">Belongs to the RMD1/sif2 family.</text>
</comment>
<dbReference type="EMBL" id="JAKWBI020000112">
    <property type="protein sequence ID" value="KAJ2902461.1"/>
    <property type="molecule type" value="Genomic_DNA"/>
</dbReference>
<dbReference type="AlphaFoldDB" id="A0AAD5RSR5"/>
<proteinExistence type="inferred from homology"/>
<feature type="transmembrane region" description="Helical" evidence="3">
    <location>
        <begin position="500"/>
        <end position="519"/>
    </location>
</feature>
<keyword evidence="3" id="KW-0812">Transmembrane</keyword>
<feature type="region of interest" description="Disordered" evidence="2">
    <location>
        <begin position="1"/>
        <end position="37"/>
    </location>
</feature>
<keyword evidence="3" id="KW-1133">Transmembrane helix</keyword>
<dbReference type="InterPro" id="IPR003734">
    <property type="entry name" value="DUF155"/>
</dbReference>
<keyword evidence="3" id="KW-0472">Membrane</keyword>
<dbReference type="Pfam" id="PF02582">
    <property type="entry name" value="DUF155"/>
    <property type="match status" value="1"/>
</dbReference>